<dbReference type="InterPro" id="IPR001412">
    <property type="entry name" value="aa-tRNA-synth_I_CS"/>
</dbReference>
<evidence type="ECO:0000256" key="10">
    <source>
        <dbReference type="ARBA" id="ARBA00060965"/>
    </source>
</evidence>
<keyword evidence="2 11" id="KW-0963">Cytoplasm</keyword>
<evidence type="ECO:0000256" key="2">
    <source>
        <dbReference type="ARBA" id="ARBA00022490"/>
    </source>
</evidence>
<feature type="binding site" evidence="11">
    <location>
        <position position="175"/>
    </location>
    <ligand>
        <name>L-tyrosine</name>
        <dbReference type="ChEBI" id="CHEBI:58315"/>
    </ligand>
</feature>
<evidence type="ECO:0000313" key="15">
    <source>
        <dbReference type="Proteomes" id="UP000468735"/>
    </source>
</evidence>
<gene>
    <name evidence="11" type="primary">tyrS</name>
    <name evidence="14" type="ORF">F8566_43370</name>
</gene>
<keyword evidence="15" id="KW-1185">Reference proteome</keyword>
<dbReference type="GO" id="GO:0042803">
    <property type="term" value="F:protein homodimerization activity"/>
    <property type="evidence" value="ECO:0007669"/>
    <property type="project" value="UniProtKB-ARBA"/>
</dbReference>
<name>A0A6H9YB90_9ACTN</name>
<dbReference type="Pfam" id="PF22421">
    <property type="entry name" value="SYY_C-terminal"/>
    <property type="match status" value="1"/>
</dbReference>
<dbReference type="GO" id="GO:0005524">
    <property type="term" value="F:ATP binding"/>
    <property type="evidence" value="ECO:0007669"/>
    <property type="project" value="UniProtKB-UniRule"/>
</dbReference>
<dbReference type="PANTHER" id="PTHR11766">
    <property type="entry name" value="TYROSYL-TRNA SYNTHETASE"/>
    <property type="match status" value="1"/>
</dbReference>
<feature type="binding site" evidence="11">
    <location>
        <position position="35"/>
    </location>
    <ligand>
        <name>L-tyrosine</name>
        <dbReference type="ChEBI" id="CHEBI:58315"/>
    </ligand>
</feature>
<dbReference type="GO" id="GO:0006437">
    <property type="term" value="P:tyrosyl-tRNA aminoacylation"/>
    <property type="evidence" value="ECO:0007669"/>
    <property type="project" value="UniProtKB-UniRule"/>
</dbReference>
<dbReference type="InterPro" id="IPR024107">
    <property type="entry name" value="Tyr-tRNA-ligase_bac_1"/>
</dbReference>
<dbReference type="PANTHER" id="PTHR11766:SF0">
    <property type="entry name" value="TYROSINE--TRNA LIGASE, MITOCHONDRIAL"/>
    <property type="match status" value="1"/>
</dbReference>
<evidence type="ECO:0000256" key="6">
    <source>
        <dbReference type="ARBA" id="ARBA00022884"/>
    </source>
</evidence>
<dbReference type="SUPFAM" id="SSF55174">
    <property type="entry name" value="Alpha-L RNA-binding motif"/>
    <property type="match status" value="1"/>
</dbReference>
<comment type="catalytic activity">
    <reaction evidence="9 11">
        <text>tRNA(Tyr) + L-tyrosine + ATP = L-tyrosyl-tRNA(Tyr) + AMP + diphosphate + H(+)</text>
        <dbReference type="Rhea" id="RHEA:10220"/>
        <dbReference type="Rhea" id="RHEA-COMP:9706"/>
        <dbReference type="Rhea" id="RHEA-COMP:9707"/>
        <dbReference type="ChEBI" id="CHEBI:15378"/>
        <dbReference type="ChEBI" id="CHEBI:30616"/>
        <dbReference type="ChEBI" id="CHEBI:33019"/>
        <dbReference type="ChEBI" id="CHEBI:58315"/>
        <dbReference type="ChEBI" id="CHEBI:78442"/>
        <dbReference type="ChEBI" id="CHEBI:78536"/>
        <dbReference type="ChEBI" id="CHEBI:456215"/>
        <dbReference type="EC" id="6.1.1.1"/>
    </reaction>
</comment>
<keyword evidence="5 11" id="KW-0067">ATP-binding</keyword>
<keyword evidence="6 12" id="KW-0694">RNA-binding</keyword>
<dbReference type="HAMAP" id="MF_02006">
    <property type="entry name" value="Tyr_tRNA_synth_type1"/>
    <property type="match status" value="1"/>
</dbReference>
<feature type="binding site" evidence="11">
    <location>
        <position position="234"/>
    </location>
    <ligand>
        <name>ATP</name>
        <dbReference type="ChEBI" id="CHEBI:30616"/>
    </ligand>
</feature>
<dbReference type="PROSITE" id="PS50889">
    <property type="entry name" value="S4"/>
    <property type="match status" value="1"/>
</dbReference>
<dbReference type="SUPFAM" id="SSF52374">
    <property type="entry name" value="Nucleotidylyl transferase"/>
    <property type="match status" value="1"/>
</dbReference>
<accession>A0A6H9YB90</accession>
<evidence type="ECO:0000256" key="8">
    <source>
        <dbReference type="ARBA" id="ARBA00023146"/>
    </source>
</evidence>
<dbReference type="EMBL" id="WBMT01000027">
    <property type="protein sequence ID" value="KAB2341128.1"/>
    <property type="molecule type" value="Genomic_DNA"/>
</dbReference>
<dbReference type="FunFam" id="3.40.50.620:FF:000008">
    <property type="entry name" value="Tyrosine--tRNA ligase"/>
    <property type="match status" value="1"/>
</dbReference>
<proteinExistence type="inferred from homology"/>
<dbReference type="GO" id="GO:0004831">
    <property type="term" value="F:tyrosine-tRNA ligase activity"/>
    <property type="evidence" value="ECO:0007669"/>
    <property type="project" value="UniProtKB-UniRule"/>
</dbReference>
<dbReference type="OrthoDB" id="9804243at2"/>
<evidence type="ECO:0000256" key="9">
    <source>
        <dbReference type="ARBA" id="ARBA00048248"/>
    </source>
</evidence>
<feature type="binding site" evidence="11">
    <location>
        <position position="171"/>
    </location>
    <ligand>
        <name>L-tyrosine</name>
        <dbReference type="ChEBI" id="CHEBI:58315"/>
    </ligand>
</feature>
<evidence type="ECO:0000256" key="5">
    <source>
        <dbReference type="ARBA" id="ARBA00022840"/>
    </source>
</evidence>
<keyword evidence="8 11" id="KW-0030">Aminoacyl-tRNA synthetase</keyword>
<dbReference type="Proteomes" id="UP000468735">
    <property type="component" value="Unassembled WGS sequence"/>
</dbReference>
<feature type="domain" description="Tyrosine--tRNA ligase SYY-like C-terminal" evidence="13">
    <location>
        <begin position="341"/>
        <end position="416"/>
    </location>
</feature>
<dbReference type="Gene3D" id="3.10.290.10">
    <property type="entry name" value="RNA-binding S4 domain"/>
    <property type="match status" value="1"/>
</dbReference>
<protein>
    <recommendedName>
        <fullName evidence="11">Tyrosine--tRNA ligase</fullName>
        <ecNumber evidence="11">6.1.1.1</ecNumber>
    </recommendedName>
    <alternativeName>
        <fullName evidence="11">Tyrosyl-tRNA synthetase</fullName>
        <shortName evidence="11">TyrRS</shortName>
    </alternativeName>
</protein>
<evidence type="ECO:0000313" key="14">
    <source>
        <dbReference type="EMBL" id="KAB2341128.1"/>
    </source>
</evidence>
<evidence type="ECO:0000256" key="1">
    <source>
        <dbReference type="ARBA" id="ARBA00004496"/>
    </source>
</evidence>
<dbReference type="Gene3D" id="3.40.50.620">
    <property type="entry name" value="HUPs"/>
    <property type="match status" value="1"/>
</dbReference>
<organism evidence="14 15">
    <name type="scientific">Actinomadura rudentiformis</name>
    <dbReference type="NCBI Taxonomy" id="359158"/>
    <lineage>
        <taxon>Bacteria</taxon>
        <taxon>Bacillati</taxon>
        <taxon>Actinomycetota</taxon>
        <taxon>Actinomycetes</taxon>
        <taxon>Streptosporangiales</taxon>
        <taxon>Thermomonosporaceae</taxon>
        <taxon>Actinomadura</taxon>
    </lineage>
</organism>
<comment type="similarity">
    <text evidence="10 11">Belongs to the class-I aminoacyl-tRNA synthetase family. TyrS type 1 subfamily.</text>
</comment>
<keyword evidence="3 11" id="KW-0436">Ligase</keyword>
<dbReference type="Gene3D" id="1.10.240.10">
    <property type="entry name" value="Tyrosyl-Transfer RNA Synthetase"/>
    <property type="match status" value="1"/>
</dbReference>
<dbReference type="EC" id="6.1.1.1" evidence="11"/>
<dbReference type="RefSeq" id="WP_151569125.1">
    <property type="nucleotide sequence ID" value="NZ_WBMT01000027.1"/>
</dbReference>
<dbReference type="InterPro" id="IPR002305">
    <property type="entry name" value="aa-tRNA-synth_Ic"/>
</dbReference>
<comment type="subunit">
    <text evidence="11">Homodimer.</text>
</comment>
<dbReference type="InterPro" id="IPR014729">
    <property type="entry name" value="Rossmann-like_a/b/a_fold"/>
</dbReference>
<evidence type="ECO:0000256" key="3">
    <source>
        <dbReference type="ARBA" id="ARBA00022598"/>
    </source>
</evidence>
<dbReference type="GO" id="GO:0005829">
    <property type="term" value="C:cytosol"/>
    <property type="evidence" value="ECO:0007669"/>
    <property type="project" value="TreeGrafter"/>
</dbReference>
<dbReference type="PROSITE" id="PS00178">
    <property type="entry name" value="AA_TRNA_LIGASE_I"/>
    <property type="match status" value="1"/>
</dbReference>
<reference evidence="14 15" key="1">
    <citation type="submission" date="2019-09" db="EMBL/GenBank/DDBJ databases">
        <title>Actinomadura physcomitrii sp. nov., a novel actinomycete isolated from moss [Physcomitrium sphaericum (Ludw) Fuernr].</title>
        <authorList>
            <person name="Zhuang X."/>
            <person name="Liu C."/>
        </authorList>
    </citation>
    <scope>NUCLEOTIDE SEQUENCE [LARGE SCALE GENOMIC DNA]</scope>
    <source>
        <strain evidence="14 15">HMC1</strain>
    </source>
</reference>
<evidence type="ECO:0000259" key="13">
    <source>
        <dbReference type="Pfam" id="PF22421"/>
    </source>
</evidence>
<evidence type="ECO:0000256" key="7">
    <source>
        <dbReference type="ARBA" id="ARBA00022917"/>
    </source>
</evidence>
<evidence type="ECO:0000256" key="12">
    <source>
        <dbReference type="PROSITE-ProRule" id="PRU00182"/>
    </source>
</evidence>
<dbReference type="FunFam" id="3.10.290.10:FF:000014">
    <property type="entry name" value="Tyrosine--tRNA ligase"/>
    <property type="match status" value="1"/>
</dbReference>
<dbReference type="CDD" id="cd00805">
    <property type="entry name" value="TyrRS_core"/>
    <property type="match status" value="1"/>
</dbReference>
<keyword evidence="7 11" id="KW-0648">Protein biosynthesis</keyword>
<dbReference type="InterPro" id="IPR036986">
    <property type="entry name" value="S4_RNA-bd_sf"/>
</dbReference>
<sequence>MTDIIDDLAWRDLIAQSTDLGGLRELLAAGPVTLYCGFDPTAPSLHLGNLIQILTLRRFQQAGHRPIGLVGGATGLIGDPSGKSAERVLNSEETVAGWVERIRGQVSKFLDFDDGTTGALMVSNLDWTGSMTAIEFLRDIGKHFPVNKMLARETVKSRLDTTGMSYTEFSYVLLQSMDFLELYRRYGCRLQTGGSDQWGNLTGGVDLIRRAEGGTAHALTTPLLTKADGTKFGKTAGGETYWLDPELTSPYAFYQFWFNADDRDVENYLKVFSFRSREEIEALLKEGAERPAARAPQRALAEELTTLVHGAGETERVIAASRALFGQGSLEELDERTLGAALAEVPRTEIPAGELPTVADLLVAAGLCKSKSEARRTIAQGGAYLNNAKIEAEDAAPTAGDLLHGRYLVLRRGKRNVGGVEVTRS</sequence>
<feature type="short sequence motif" description="'HIGH' region" evidence="11">
    <location>
        <begin position="40"/>
        <end position="49"/>
    </location>
</feature>
<dbReference type="InterPro" id="IPR002307">
    <property type="entry name" value="Tyr-tRNA-ligase"/>
</dbReference>
<keyword evidence="4 11" id="KW-0547">Nucleotide-binding</keyword>
<evidence type="ECO:0000256" key="4">
    <source>
        <dbReference type="ARBA" id="ARBA00022741"/>
    </source>
</evidence>
<dbReference type="Pfam" id="PF00579">
    <property type="entry name" value="tRNA-synt_1b"/>
    <property type="match status" value="1"/>
</dbReference>
<comment type="function">
    <text evidence="11">Catalyzes the attachment of tyrosine to tRNA(Tyr) in a two-step reaction: tyrosine is first activated by ATP to form Tyr-AMP and then transferred to the acceptor end of tRNA(Tyr).</text>
</comment>
<dbReference type="PRINTS" id="PR01040">
    <property type="entry name" value="TRNASYNTHTYR"/>
</dbReference>
<evidence type="ECO:0000256" key="11">
    <source>
        <dbReference type="HAMAP-Rule" id="MF_02006"/>
    </source>
</evidence>
<comment type="caution">
    <text evidence="14">The sequence shown here is derived from an EMBL/GenBank/DDBJ whole genome shotgun (WGS) entry which is preliminary data.</text>
</comment>
<dbReference type="InterPro" id="IPR054608">
    <property type="entry name" value="SYY-like_C"/>
</dbReference>
<dbReference type="NCBIfam" id="TIGR00234">
    <property type="entry name" value="tyrS"/>
    <property type="match status" value="1"/>
</dbReference>
<dbReference type="FunFam" id="1.10.240.10:FF:000001">
    <property type="entry name" value="Tyrosine--tRNA ligase"/>
    <property type="match status" value="1"/>
</dbReference>
<dbReference type="AlphaFoldDB" id="A0A6H9YB90"/>
<comment type="subcellular location">
    <subcellularLocation>
        <location evidence="1 11">Cytoplasm</location>
    </subcellularLocation>
</comment>
<feature type="short sequence motif" description="'KMSKS' region" evidence="11">
    <location>
        <begin position="231"/>
        <end position="235"/>
    </location>
</feature>
<dbReference type="GO" id="GO:0003723">
    <property type="term" value="F:RNA binding"/>
    <property type="evidence" value="ECO:0007669"/>
    <property type="project" value="UniProtKB-KW"/>
</dbReference>
<dbReference type="InterPro" id="IPR024088">
    <property type="entry name" value="Tyr-tRNA-ligase_bac-type"/>
</dbReference>